<proteinExistence type="predicted"/>
<feature type="transmembrane region" description="Helical" evidence="1">
    <location>
        <begin position="55"/>
        <end position="76"/>
    </location>
</feature>
<name>A0A550CIG0_9AGAR</name>
<organism evidence="2 3">
    <name type="scientific">Schizophyllum amplum</name>
    <dbReference type="NCBI Taxonomy" id="97359"/>
    <lineage>
        <taxon>Eukaryota</taxon>
        <taxon>Fungi</taxon>
        <taxon>Dikarya</taxon>
        <taxon>Basidiomycota</taxon>
        <taxon>Agaricomycotina</taxon>
        <taxon>Agaricomycetes</taxon>
        <taxon>Agaricomycetidae</taxon>
        <taxon>Agaricales</taxon>
        <taxon>Schizophyllaceae</taxon>
        <taxon>Schizophyllum</taxon>
    </lineage>
</organism>
<reference evidence="2 3" key="1">
    <citation type="journal article" date="2019" name="New Phytol.">
        <title>Comparative genomics reveals unique wood-decay strategies and fruiting body development in the Schizophyllaceae.</title>
        <authorList>
            <person name="Almasi E."/>
            <person name="Sahu N."/>
            <person name="Krizsan K."/>
            <person name="Balint B."/>
            <person name="Kovacs G.M."/>
            <person name="Kiss B."/>
            <person name="Cseklye J."/>
            <person name="Drula E."/>
            <person name="Henrissat B."/>
            <person name="Nagy I."/>
            <person name="Chovatia M."/>
            <person name="Adam C."/>
            <person name="LaButti K."/>
            <person name="Lipzen A."/>
            <person name="Riley R."/>
            <person name="Grigoriev I.V."/>
            <person name="Nagy L.G."/>
        </authorList>
    </citation>
    <scope>NUCLEOTIDE SEQUENCE [LARGE SCALE GENOMIC DNA]</scope>
    <source>
        <strain evidence="2 3">NL-1724</strain>
    </source>
</reference>
<evidence type="ECO:0000256" key="1">
    <source>
        <dbReference type="SAM" id="Phobius"/>
    </source>
</evidence>
<keyword evidence="3" id="KW-1185">Reference proteome</keyword>
<evidence type="ECO:0000313" key="2">
    <source>
        <dbReference type="EMBL" id="TRM64585.1"/>
    </source>
</evidence>
<evidence type="ECO:0000313" key="3">
    <source>
        <dbReference type="Proteomes" id="UP000320762"/>
    </source>
</evidence>
<keyword evidence="1" id="KW-1133">Transmembrane helix</keyword>
<dbReference type="Proteomes" id="UP000320762">
    <property type="component" value="Unassembled WGS sequence"/>
</dbReference>
<comment type="caution">
    <text evidence="2">The sequence shown here is derived from an EMBL/GenBank/DDBJ whole genome shotgun (WGS) entry which is preliminary data.</text>
</comment>
<protein>
    <submittedName>
        <fullName evidence="2">Uncharacterized protein</fullName>
    </submittedName>
</protein>
<sequence>MVRCVHHFCIGCSVLIPVAVPSQTLARLSRLETLTMRCLRMQTWDVCCRRDLQQALRLLLSVVAVENIVLTFILDFGMRERHDLRRTVTDVLADEGTDVSGHGRRSHHDVHALG</sequence>
<keyword evidence="1" id="KW-0812">Transmembrane</keyword>
<dbReference type="AlphaFoldDB" id="A0A550CIG0"/>
<accession>A0A550CIG0</accession>
<dbReference type="EMBL" id="VDMD01000007">
    <property type="protein sequence ID" value="TRM64585.1"/>
    <property type="molecule type" value="Genomic_DNA"/>
</dbReference>
<gene>
    <name evidence="2" type="ORF">BD626DRAFT_255121</name>
</gene>
<keyword evidence="1" id="KW-0472">Membrane</keyword>